<dbReference type="Proteomes" id="UP000321533">
    <property type="component" value="Chromosome"/>
</dbReference>
<dbReference type="InterPro" id="IPR036249">
    <property type="entry name" value="Thioredoxin-like_sf"/>
</dbReference>
<keyword evidence="2" id="KW-1185">Reference proteome</keyword>
<accession>A0A5B8VE56</accession>
<dbReference type="KEGG" id="pgin:FRZ67_20700"/>
<name>A0A5B8VE56_9BACT</name>
<dbReference type="Gene3D" id="3.40.30.10">
    <property type="entry name" value="Glutaredoxin"/>
    <property type="match status" value="1"/>
</dbReference>
<dbReference type="AlphaFoldDB" id="A0A5B8VE56"/>
<dbReference type="RefSeq" id="WP_147192478.1">
    <property type="nucleotide sequence ID" value="NZ_CP042435.1"/>
</dbReference>
<gene>
    <name evidence="1" type="primary">ytxJ</name>
    <name evidence="1" type="ORF">FRZ67_20700</name>
</gene>
<organism evidence="1 2">
    <name type="scientific">Panacibacter ginsenosidivorans</name>
    <dbReference type="NCBI Taxonomy" id="1813871"/>
    <lineage>
        <taxon>Bacteria</taxon>
        <taxon>Pseudomonadati</taxon>
        <taxon>Bacteroidota</taxon>
        <taxon>Chitinophagia</taxon>
        <taxon>Chitinophagales</taxon>
        <taxon>Chitinophagaceae</taxon>
        <taxon>Panacibacter</taxon>
    </lineage>
</organism>
<sequence>MLNWISLTEIDELIRIKEKSFQKPQVLFKHSTRCGTSSLVLNRLERAKEIPEADFYFVDLIRYRNVSNKIADLFNVYHESPQVLLIKNGKCYYEESHLGIDMHELNDQIALLN</sequence>
<dbReference type="Pfam" id="PF11009">
    <property type="entry name" value="BrxC"/>
    <property type="match status" value="1"/>
</dbReference>
<dbReference type="SUPFAM" id="SSF52833">
    <property type="entry name" value="Thioredoxin-like"/>
    <property type="match status" value="1"/>
</dbReference>
<protein>
    <submittedName>
        <fullName evidence="1">Bacillithiol system redox-active protein YtxJ</fullName>
    </submittedName>
</protein>
<evidence type="ECO:0000313" key="2">
    <source>
        <dbReference type="Proteomes" id="UP000321533"/>
    </source>
</evidence>
<evidence type="ECO:0000313" key="1">
    <source>
        <dbReference type="EMBL" id="QEC69602.1"/>
    </source>
</evidence>
<dbReference type="OrthoDB" id="677051at2"/>
<reference evidence="1 2" key="1">
    <citation type="journal article" date="2016" name="Int. J. Syst. Evol. Microbiol.">
        <title>Panacibacter ginsenosidivorans gen. nov., sp. nov., with ginsenoside converting activity isolated from soil of a ginseng field.</title>
        <authorList>
            <person name="Siddiqi M.Z."/>
            <person name="Muhammad Shafi S."/>
            <person name="Choi K.D."/>
            <person name="Im W.T."/>
        </authorList>
    </citation>
    <scope>NUCLEOTIDE SEQUENCE [LARGE SCALE GENOMIC DNA]</scope>
    <source>
        <strain evidence="1 2">Gsoil1550</strain>
    </source>
</reference>
<dbReference type="NCBIfam" id="TIGR04019">
    <property type="entry name" value="B_thiol_YtxJ"/>
    <property type="match status" value="1"/>
</dbReference>
<dbReference type="InterPro" id="IPR022551">
    <property type="entry name" value="BrxC"/>
</dbReference>
<dbReference type="EMBL" id="CP042435">
    <property type="protein sequence ID" value="QEC69602.1"/>
    <property type="molecule type" value="Genomic_DNA"/>
</dbReference>
<proteinExistence type="predicted"/>